<gene>
    <name evidence="8" type="primary">trpF</name>
    <name evidence="10" type="ORF">ENG09_05635</name>
</gene>
<dbReference type="PANTHER" id="PTHR42894:SF1">
    <property type="entry name" value="N-(5'-PHOSPHORIBOSYL)ANTHRANILATE ISOMERASE"/>
    <property type="match status" value="1"/>
</dbReference>
<dbReference type="SUPFAM" id="SSF51366">
    <property type="entry name" value="Ribulose-phoshate binding barrel"/>
    <property type="match status" value="1"/>
</dbReference>
<dbReference type="EC" id="5.3.1.24" evidence="8"/>
<sequence>MTFIKICGIRTEQDLRTVLRAGVDAAGFIIEVPVETPRKISRWTASGLVRSLPGDVLGVAVLMPASIDEAVEIIDLVEPDMVQIHSDMDPNRLYELKERCDLPLIKVLGIRRGVDRETILSEVDHVSGVVDFILLDTKLNQRSGGTGEVHDWSVSREVVRSSPVPVILAGGLNPLNVGDAIKFVRPYGVDTASGVETGGRKDPDKVRRFVEAVRRSGG</sequence>
<keyword evidence="4 8" id="KW-0028">Amino-acid biosynthesis</keyword>
<evidence type="ECO:0000256" key="3">
    <source>
        <dbReference type="ARBA" id="ARBA00007571"/>
    </source>
</evidence>
<evidence type="ECO:0000256" key="5">
    <source>
        <dbReference type="ARBA" id="ARBA00022822"/>
    </source>
</evidence>
<keyword evidence="5 8" id="KW-0822">Tryptophan biosynthesis</keyword>
<dbReference type="CDD" id="cd00405">
    <property type="entry name" value="PRAI"/>
    <property type="match status" value="1"/>
</dbReference>
<evidence type="ECO:0000313" key="10">
    <source>
        <dbReference type="EMBL" id="HDM36710.1"/>
    </source>
</evidence>
<proteinExistence type="inferred from homology"/>
<keyword evidence="7 8" id="KW-0413">Isomerase</keyword>
<evidence type="ECO:0000259" key="9">
    <source>
        <dbReference type="Pfam" id="PF00697"/>
    </source>
</evidence>
<dbReference type="GO" id="GO:0000162">
    <property type="term" value="P:L-tryptophan biosynthetic process"/>
    <property type="evidence" value="ECO:0007669"/>
    <property type="project" value="UniProtKB-UniRule"/>
</dbReference>
<comment type="similarity">
    <text evidence="3 8">Belongs to the TrpF family.</text>
</comment>
<keyword evidence="6 8" id="KW-0057">Aromatic amino acid biosynthesis</keyword>
<evidence type="ECO:0000256" key="7">
    <source>
        <dbReference type="ARBA" id="ARBA00023235"/>
    </source>
</evidence>
<dbReference type="UniPathway" id="UPA00035">
    <property type="reaction ID" value="UER00042"/>
</dbReference>
<dbReference type="GO" id="GO:0004640">
    <property type="term" value="F:phosphoribosylanthranilate isomerase activity"/>
    <property type="evidence" value="ECO:0007669"/>
    <property type="project" value="UniProtKB-UniRule"/>
</dbReference>
<comment type="pathway">
    <text evidence="2 8">Amino-acid biosynthesis; L-tryptophan biosynthesis; L-tryptophan from chorismate: step 3/5.</text>
</comment>
<evidence type="ECO:0000256" key="2">
    <source>
        <dbReference type="ARBA" id="ARBA00004664"/>
    </source>
</evidence>
<dbReference type="InterPro" id="IPR044643">
    <property type="entry name" value="TrpF_fam"/>
</dbReference>
<dbReference type="Gene3D" id="3.20.20.70">
    <property type="entry name" value="Aldolase class I"/>
    <property type="match status" value="1"/>
</dbReference>
<dbReference type="Pfam" id="PF00697">
    <property type="entry name" value="PRAI"/>
    <property type="match status" value="1"/>
</dbReference>
<comment type="catalytic activity">
    <reaction evidence="1 8">
        <text>N-(5-phospho-beta-D-ribosyl)anthranilate = 1-(2-carboxyphenylamino)-1-deoxy-D-ribulose 5-phosphate</text>
        <dbReference type="Rhea" id="RHEA:21540"/>
        <dbReference type="ChEBI" id="CHEBI:18277"/>
        <dbReference type="ChEBI" id="CHEBI:58613"/>
        <dbReference type="EC" id="5.3.1.24"/>
    </reaction>
</comment>
<organism evidence="10">
    <name type="scientific">Candidatus Syntropharchaeum butanivorans</name>
    <dbReference type="NCBI Taxonomy" id="1839936"/>
    <lineage>
        <taxon>Archaea</taxon>
        <taxon>Methanobacteriati</taxon>
        <taxon>Methanobacteriota</taxon>
        <taxon>Stenosarchaea group</taxon>
        <taxon>Methanomicrobia</taxon>
        <taxon>Methanosarcinales</taxon>
        <taxon>ANME-2 cluster</taxon>
        <taxon>Candidatus Syntropharchaeum</taxon>
    </lineage>
</organism>
<evidence type="ECO:0000256" key="4">
    <source>
        <dbReference type="ARBA" id="ARBA00022605"/>
    </source>
</evidence>
<dbReference type="AlphaFoldDB" id="A0A7C0X1I0"/>
<feature type="domain" description="N-(5'phosphoribosyl) anthranilate isomerase (PRAI)" evidence="9">
    <location>
        <begin position="4"/>
        <end position="211"/>
    </location>
</feature>
<name>A0A7C0X1I0_9EURY</name>
<evidence type="ECO:0000256" key="1">
    <source>
        <dbReference type="ARBA" id="ARBA00001164"/>
    </source>
</evidence>
<reference evidence="10" key="1">
    <citation type="journal article" date="2020" name="mSystems">
        <title>Genome- and Community-Level Interaction Insights into Carbon Utilization and Element Cycling Functions of Hydrothermarchaeota in Hydrothermal Sediment.</title>
        <authorList>
            <person name="Zhou Z."/>
            <person name="Liu Y."/>
            <person name="Xu W."/>
            <person name="Pan J."/>
            <person name="Luo Z.H."/>
            <person name="Li M."/>
        </authorList>
    </citation>
    <scope>NUCLEOTIDE SEQUENCE [LARGE SCALE GENOMIC DNA]</scope>
    <source>
        <strain evidence="10">HyVt-185</strain>
    </source>
</reference>
<accession>A0A7C0X1I0</accession>
<evidence type="ECO:0000256" key="6">
    <source>
        <dbReference type="ARBA" id="ARBA00023141"/>
    </source>
</evidence>
<dbReference type="InterPro" id="IPR013785">
    <property type="entry name" value="Aldolase_TIM"/>
</dbReference>
<protein>
    <recommendedName>
        <fullName evidence="8">N-(5'-phosphoribosyl)anthranilate isomerase</fullName>
        <shortName evidence="8">PRAI</shortName>
        <ecNumber evidence="8">5.3.1.24</ecNumber>
    </recommendedName>
</protein>
<dbReference type="InterPro" id="IPR001240">
    <property type="entry name" value="PRAI_dom"/>
</dbReference>
<dbReference type="InterPro" id="IPR011060">
    <property type="entry name" value="RibuloseP-bd_barrel"/>
</dbReference>
<dbReference type="EMBL" id="DQZR01000238">
    <property type="protein sequence ID" value="HDM36710.1"/>
    <property type="molecule type" value="Genomic_DNA"/>
</dbReference>
<dbReference type="Proteomes" id="UP000885863">
    <property type="component" value="Unassembled WGS sequence"/>
</dbReference>
<comment type="caution">
    <text evidence="10">The sequence shown here is derived from an EMBL/GenBank/DDBJ whole genome shotgun (WGS) entry which is preliminary data.</text>
</comment>
<dbReference type="HAMAP" id="MF_00135">
    <property type="entry name" value="PRAI"/>
    <property type="match status" value="1"/>
</dbReference>
<dbReference type="PANTHER" id="PTHR42894">
    <property type="entry name" value="N-(5'-PHOSPHORIBOSYL)ANTHRANILATE ISOMERASE"/>
    <property type="match status" value="1"/>
</dbReference>
<evidence type="ECO:0000256" key="8">
    <source>
        <dbReference type="HAMAP-Rule" id="MF_00135"/>
    </source>
</evidence>